<dbReference type="GO" id="GO:0046872">
    <property type="term" value="F:metal ion binding"/>
    <property type="evidence" value="ECO:0007669"/>
    <property type="project" value="UniProtKB-KW"/>
</dbReference>
<reference evidence="5" key="1">
    <citation type="journal article" date="2019" name="bioRxiv">
        <title>The Genome of the Zebra Mussel, Dreissena polymorpha: A Resource for Invasive Species Research.</title>
        <authorList>
            <person name="McCartney M.A."/>
            <person name="Auch B."/>
            <person name="Kono T."/>
            <person name="Mallez S."/>
            <person name="Zhang Y."/>
            <person name="Obille A."/>
            <person name="Becker A."/>
            <person name="Abrahante J.E."/>
            <person name="Garbe J."/>
            <person name="Badalamenti J.P."/>
            <person name="Herman A."/>
            <person name="Mangelson H."/>
            <person name="Liachko I."/>
            <person name="Sullivan S."/>
            <person name="Sone E.D."/>
            <person name="Koren S."/>
            <person name="Silverstein K.A.T."/>
            <person name="Beckman K.B."/>
            <person name="Gohl D.M."/>
        </authorList>
    </citation>
    <scope>NUCLEOTIDE SEQUENCE</scope>
    <source>
        <strain evidence="5">Duluth1</strain>
        <tissue evidence="5">Whole animal</tissue>
    </source>
</reference>
<evidence type="ECO:0000259" key="3">
    <source>
        <dbReference type="Pfam" id="PF13359"/>
    </source>
</evidence>
<evidence type="ECO:0008006" key="7">
    <source>
        <dbReference type="Google" id="ProtNLM"/>
    </source>
</evidence>
<protein>
    <recommendedName>
        <fullName evidence="7">DDE Tnp4 domain-containing protein</fullName>
    </recommendedName>
</protein>
<keyword evidence="6" id="KW-1185">Reference proteome</keyword>
<reference evidence="5" key="2">
    <citation type="submission" date="2020-11" db="EMBL/GenBank/DDBJ databases">
        <authorList>
            <person name="McCartney M.A."/>
            <person name="Auch B."/>
            <person name="Kono T."/>
            <person name="Mallez S."/>
            <person name="Becker A."/>
            <person name="Gohl D.M."/>
            <person name="Silverstein K.A.T."/>
            <person name="Koren S."/>
            <person name="Bechman K.B."/>
            <person name="Herman A."/>
            <person name="Abrahante J.E."/>
            <person name="Garbe J."/>
        </authorList>
    </citation>
    <scope>NUCLEOTIDE SEQUENCE</scope>
    <source>
        <strain evidence="5">Duluth1</strain>
        <tissue evidence="5">Whole animal</tissue>
    </source>
</reference>
<proteinExistence type="predicted"/>
<evidence type="ECO:0000313" key="5">
    <source>
        <dbReference type="EMBL" id="KAH3889560.1"/>
    </source>
</evidence>
<comment type="caution">
    <text evidence="5">The sequence shown here is derived from an EMBL/GenBank/DDBJ whole genome shotgun (WGS) entry which is preliminary data.</text>
</comment>
<dbReference type="InterPro" id="IPR027806">
    <property type="entry name" value="HARBI1_dom"/>
</dbReference>
<name>A0A9D4S3U3_DREPO</name>
<dbReference type="EMBL" id="JAIWYP010000001">
    <property type="protein sequence ID" value="KAH3889560.1"/>
    <property type="molecule type" value="Genomic_DNA"/>
</dbReference>
<sequence>MEQSGENTSFEPEYIATKIDIVTSDIDVGASEEVVTQQECVEQIISITDEKVTFMDSFVQTECETEDAAIQTTTTLAFSINKFEDDEAAVHFYTGLENYMKFFFVLNTLGPAAYHLNYVYHSITSISVADQFFITLIKLRRHMTNFELSRLFNVSESVVSNIFITWVLFMEKQWKEINIWPSQTLVHYFAPSSFKRLYPKTRVIIDGTECPIKKPKNPTAQQATFSTYKNRNTVKVLVGSTPGGLISYVSPAYGGATSDRQIVERSSLTRLCSKSDSIMADKGFNVQDIFAPHDVHINIPTFFKKQNRISNETAIKDRKISSKRVHVERIIGLGKTYKILTEPLTSTETKLSSEIIFVCFMLCNFRNGIVSTYA</sequence>
<dbReference type="AlphaFoldDB" id="A0A9D4S3U3"/>
<keyword evidence="2" id="KW-0479">Metal-binding</keyword>
<feature type="domain" description="Transposase Helix-turn-helix" evidence="4">
    <location>
        <begin position="126"/>
        <end position="173"/>
    </location>
</feature>
<evidence type="ECO:0000256" key="2">
    <source>
        <dbReference type="ARBA" id="ARBA00022723"/>
    </source>
</evidence>
<dbReference type="Pfam" id="PF13359">
    <property type="entry name" value="DDE_Tnp_4"/>
    <property type="match status" value="1"/>
</dbReference>
<organism evidence="5 6">
    <name type="scientific">Dreissena polymorpha</name>
    <name type="common">Zebra mussel</name>
    <name type="synonym">Mytilus polymorpha</name>
    <dbReference type="NCBI Taxonomy" id="45954"/>
    <lineage>
        <taxon>Eukaryota</taxon>
        <taxon>Metazoa</taxon>
        <taxon>Spiralia</taxon>
        <taxon>Lophotrochozoa</taxon>
        <taxon>Mollusca</taxon>
        <taxon>Bivalvia</taxon>
        <taxon>Autobranchia</taxon>
        <taxon>Heteroconchia</taxon>
        <taxon>Euheterodonta</taxon>
        <taxon>Imparidentia</taxon>
        <taxon>Neoheterodontei</taxon>
        <taxon>Myida</taxon>
        <taxon>Dreissenoidea</taxon>
        <taxon>Dreissenidae</taxon>
        <taxon>Dreissena</taxon>
    </lineage>
</organism>
<dbReference type="InterPro" id="IPR027805">
    <property type="entry name" value="Transposase_HTH_dom"/>
</dbReference>
<comment type="cofactor">
    <cofactor evidence="1">
        <name>a divalent metal cation</name>
        <dbReference type="ChEBI" id="CHEBI:60240"/>
    </cofactor>
</comment>
<feature type="domain" description="DDE Tnp4" evidence="3">
    <location>
        <begin position="205"/>
        <end position="364"/>
    </location>
</feature>
<gene>
    <name evidence="5" type="ORF">DPMN_013619</name>
</gene>
<dbReference type="Pfam" id="PF13613">
    <property type="entry name" value="HTH_Tnp_4"/>
    <property type="match status" value="1"/>
</dbReference>
<evidence type="ECO:0000313" key="6">
    <source>
        <dbReference type="Proteomes" id="UP000828390"/>
    </source>
</evidence>
<dbReference type="PANTHER" id="PTHR23080">
    <property type="entry name" value="THAP DOMAIN PROTEIN"/>
    <property type="match status" value="1"/>
</dbReference>
<evidence type="ECO:0000256" key="1">
    <source>
        <dbReference type="ARBA" id="ARBA00001968"/>
    </source>
</evidence>
<dbReference type="Proteomes" id="UP000828390">
    <property type="component" value="Unassembled WGS sequence"/>
</dbReference>
<accession>A0A9D4S3U3</accession>
<evidence type="ECO:0000259" key="4">
    <source>
        <dbReference type="Pfam" id="PF13613"/>
    </source>
</evidence>